<evidence type="ECO:0008006" key="2">
    <source>
        <dbReference type="Google" id="ProtNLM"/>
    </source>
</evidence>
<proteinExistence type="predicted"/>
<organism evidence="1">
    <name type="scientific">marine sediment metagenome</name>
    <dbReference type="NCBI Taxonomy" id="412755"/>
    <lineage>
        <taxon>unclassified sequences</taxon>
        <taxon>metagenomes</taxon>
        <taxon>ecological metagenomes</taxon>
    </lineage>
</organism>
<dbReference type="EMBL" id="LAZR01007809">
    <property type="protein sequence ID" value="KKM82776.1"/>
    <property type="molecule type" value="Genomic_DNA"/>
</dbReference>
<sequence>MMSIIFLDIDGVLNSFEKHADLNVPHSTWCPEVMNAFGIELEVFPEMIERINRVTDATGAKLIISSSWRVGYLADWADVIIHLHNVGLKGFIVGRTPWDKDGPELRTRGREIVAWFKQHPREKIDSFIILDDLDKMEPLMDHLIQTDHRIGMQDEHVERAIEMLNQPVNIYQIADHWYFERKTKDGN</sequence>
<name>A0A0F9L684_9ZZZZ</name>
<reference evidence="1" key="1">
    <citation type="journal article" date="2015" name="Nature">
        <title>Complex archaea that bridge the gap between prokaryotes and eukaryotes.</title>
        <authorList>
            <person name="Spang A."/>
            <person name="Saw J.H."/>
            <person name="Jorgensen S.L."/>
            <person name="Zaremba-Niedzwiedzka K."/>
            <person name="Martijn J."/>
            <person name="Lind A.E."/>
            <person name="van Eijk R."/>
            <person name="Schleper C."/>
            <person name="Guy L."/>
            <person name="Ettema T.J."/>
        </authorList>
    </citation>
    <scope>NUCLEOTIDE SEQUENCE</scope>
</reference>
<accession>A0A0F9L684</accession>
<gene>
    <name evidence="1" type="ORF">LCGC14_1316150</name>
</gene>
<dbReference type="Pfam" id="PF18143">
    <property type="entry name" value="HAD_SAK_2"/>
    <property type="match status" value="1"/>
</dbReference>
<comment type="caution">
    <text evidence="1">The sequence shown here is derived from an EMBL/GenBank/DDBJ whole genome shotgun (WGS) entry which is preliminary data.</text>
</comment>
<evidence type="ECO:0000313" key="1">
    <source>
        <dbReference type="EMBL" id="KKM82776.1"/>
    </source>
</evidence>
<dbReference type="AlphaFoldDB" id="A0A0F9L684"/>
<protein>
    <recommendedName>
        <fullName evidence="2">FCP1 homology domain-containing protein</fullName>
    </recommendedName>
</protein>